<organism evidence="1 2">
    <name type="scientific">Paenibacillus mesotrionivorans</name>
    <dbReference type="NCBI Taxonomy" id="3160968"/>
    <lineage>
        <taxon>Bacteria</taxon>
        <taxon>Bacillati</taxon>
        <taxon>Bacillota</taxon>
        <taxon>Bacilli</taxon>
        <taxon>Bacillales</taxon>
        <taxon>Paenibacillaceae</taxon>
        <taxon>Paenibacillus</taxon>
    </lineage>
</organism>
<evidence type="ECO:0000313" key="2">
    <source>
        <dbReference type="Proteomes" id="UP001631969"/>
    </source>
</evidence>
<dbReference type="Proteomes" id="UP001631969">
    <property type="component" value="Unassembled WGS sequence"/>
</dbReference>
<gene>
    <name evidence="1" type="ORF">ACI1P1_05485</name>
</gene>
<accession>A0ACC7NXF5</accession>
<reference evidence="1" key="1">
    <citation type="submission" date="2024-12" db="EMBL/GenBank/DDBJ databases">
        <authorList>
            <person name="Wu N."/>
        </authorList>
    </citation>
    <scope>NUCLEOTIDE SEQUENCE</scope>
    <source>
        <strain evidence="1">P15</strain>
    </source>
</reference>
<evidence type="ECO:0000313" key="1">
    <source>
        <dbReference type="EMBL" id="MFM9327752.1"/>
    </source>
</evidence>
<proteinExistence type="predicted"/>
<comment type="caution">
    <text evidence="1">The sequence shown here is derived from an EMBL/GenBank/DDBJ whole genome shotgun (WGS) entry which is preliminary data.</text>
</comment>
<sequence>MEQTIMDIVGEISGCSKERLHSGSLIIDLGINSLTIIQIMVRIEEELGIEISDEDLDLSKIIKLEDLFVLAKSLRLL</sequence>
<keyword evidence="2" id="KW-1185">Reference proteome</keyword>
<name>A0ACC7NXF5_9BACL</name>
<dbReference type="EMBL" id="JBJURJ010000003">
    <property type="protein sequence ID" value="MFM9327752.1"/>
    <property type="molecule type" value="Genomic_DNA"/>
</dbReference>
<protein>
    <submittedName>
        <fullName evidence="1">Acyl carrier protein</fullName>
    </submittedName>
</protein>